<dbReference type="Gene3D" id="2.60.120.230">
    <property type="match status" value="1"/>
</dbReference>
<dbReference type="SUPFAM" id="SSF46626">
    <property type="entry name" value="Cytochrome c"/>
    <property type="match status" value="1"/>
</dbReference>
<dbReference type="PANTHER" id="PTHR43640:SF1">
    <property type="entry name" value="THIOREDOXIN-DEPENDENT PEROXIREDOXIN"/>
    <property type="match status" value="1"/>
</dbReference>
<dbReference type="EMBL" id="MQUB01000001">
    <property type="protein sequence ID" value="PQB04044.1"/>
    <property type="molecule type" value="Genomic_DNA"/>
</dbReference>
<dbReference type="Gene3D" id="3.40.30.10">
    <property type="entry name" value="Glutaredoxin"/>
    <property type="match status" value="1"/>
</dbReference>
<keyword evidence="3 5" id="KW-0408">Iron</keyword>
<keyword evidence="4" id="KW-1015">Disulfide bond</keyword>
<dbReference type="OrthoDB" id="9786191at2"/>
<gene>
    <name evidence="7" type="ORF">BST85_03355</name>
</gene>
<evidence type="ECO:0000313" key="7">
    <source>
        <dbReference type="EMBL" id="PQB04044.1"/>
    </source>
</evidence>
<evidence type="ECO:0000313" key="8">
    <source>
        <dbReference type="Proteomes" id="UP000239800"/>
    </source>
</evidence>
<dbReference type="InterPro" id="IPR014784">
    <property type="entry name" value="Cu2_ascorb_mOase-like_C"/>
</dbReference>
<evidence type="ECO:0000256" key="4">
    <source>
        <dbReference type="ARBA" id="ARBA00023157"/>
    </source>
</evidence>
<organism evidence="7 8">
    <name type="scientific">Aureitalea marina</name>
    <dbReference type="NCBI Taxonomy" id="930804"/>
    <lineage>
        <taxon>Bacteria</taxon>
        <taxon>Pseudomonadati</taxon>
        <taxon>Bacteroidota</taxon>
        <taxon>Flavobacteriia</taxon>
        <taxon>Flavobacteriales</taxon>
        <taxon>Flavobacteriaceae</taxon>
        <taxon>Aureitalea</taxon>
    </lineage>
</organism>
<sequence length="584" mass="66398">MSPRIFLLLCLFLLFSCKDETPGPVQDDRMNDYALYDSAGGFHRFSRYNNKKAIVLFVQGNGCPIVRNYLNDLREIVDEYGPKGVQFFMVNSNIQDNRDTVESEVSKYGIEIPVLMDQNQILADELDIRITAEVIVLHPVSRQILYRGPLNDRLDYEAQKDTSENDFLIEALDGIINGSEVKSMPKAVRGCKVTRRVKFETPLTYTEDIAPIFKNNCVRCHRDNGMAPWSMDEYQTIVGWSDMIKEVLISKRMPPWKADPKIGKFSNSFALAEQDARNIIKWIESGMTKGEGSDPLKNLSEEPTKWSMGEPDYIVELKTEDLPATGIIPYRIQNFKFNDSVDRWIGHIDIRSSATKSVHHTLLTSQSNSRVEGLVKRKIIPWNDNFLAISAGSGWLNQAPKGTGIYLQKGSKLGMQLHYNATGKREIDKTLIGFYYLNEPPEREYRSLASTTRNFSIPAHTDEVKVVAFDTITQDVFVHAICPHMHYRGKRASMFALLPDSTRVDLVSVPDYNFNWQFQYLLEKPIFLPSGSVIVTEGIYDNTFQNPLNPNPSVDIGYGVQSTDEMLIGFMNYTLANQDTLTNN</sequence>
<evidence type="ECO:0000256" key="5">
    <source>
        <dbReference type="PROSITE-ProRule" id="PRU00433"/>
    </source>
</evidence>
<dbReference type="SUPFAM" id="SSF49742">
    <property type="entry name" value="PHM/PNGase F"/>
    <property type="match status" value="1"/>
</dbReference>
<accession>A0A2S7KN38</accession>
<keyword evidence="1 5" id="KW-0349">Heme</keyword>
<dbReference type="GO" id="GO:0046872">
    <property type="term" value="F:metal ion binding"/>
    <property type="evidence" value="ECO:0007669"/>
    <property type="project" value="UniProtKB-KW"/>
</dbReference>
<protein>
    <recommendedName>
        <fullName evidence="6">Cytochrome c domain-containing protein</fullName>
    </recommendedName>
</protein>
<dbReference type="RefSeq" id="WP_104811968.1">
    <property type="nucleotide sequence ID" value="NZ_MQUB01000001.1"/>
</dbReference>
<dbReference type="SUPFAM" id="SSF52833">
    <property type="entry name" value="Thioredoxin-like"/>
    <property type="match status" value="1"/>
</dbReference>
<dbReference type="InterPro" id="IPR036909">
    <property type="entry name" value="Cyt_c-like_dom_sf"/>
</dbReference>
<dbReference type="GO" id="GO:0020037">
    <property type="term" value="F:heme binding"/>
    <property type="evidence" value="ECO:0007669"/>
    <property type="project" value="InterPro"/>
</dbReference>
<dbReference type="InterPro" id="IPR008977">
    <property type="entry name" value="PHM/PNGase_F_dom_sf"/>
</dbReference>
<keyword evidence="2 5" id="KW-0479">Metal-binding</keyword>
<reference evidence="7 8" key="1">
    <citation type="submission" date="2016-11" db="EMBL/GenBank/DDBJ databases">
        <title>Trade-off between light-utilization and light-protection in marine flavobacteria.</title>
        <authorList>
            <person name="Kumagai Y."/>
        </authorList>
    </citation>
    <scope>NUCLEOTIDE SEQUENCE [LARGE SCALE GENOMIC DNA]</scope>
    <source>
        <strain evidence="7 8">NBRC 107741</strain>
    </source>
</reference>
<feature type="domain" description="Cytochrome c" evidence="6">
    <location>
        <begin position="204"/>
        <end position="287"/>
    </location>
</feature>
<evidence type="ECO:0000259" key="6">
    <source>
        <dbReference type="PROSITE" id="PS51007"/>
    </source>
</evidence>
<dbReference type="PROSITE" id="PS51007">
    <property type="entry name" value="CYTC"/>
    <property type="match status" value="1"/>
</dbReference>
<dbReference type="InterPro" id="IPR009056">
    <property type="entry name" value="Cyt_c-like_dom"/>
</dbReference>
<evidence type="ECO:0000256" key="1">
    <source>
        <dbReference type="ARBA" id="ARBA00022617"/>
    </source>
</evidence>
<dbReference type="AlphaFoldDB" id="A0A2S7KN38"/>
<name>A0A2S7KN38_9FLAO</name>
<dbReference type="GO" id="GO:0009055">
    <property type="term" value="F:electron transfer activity"/>
    <property type="evidence" value="ECO:0007669"/>
    <property type="project" value="InterPro"/>
</dbReference>
<comment type="caution">
    <text evidence="7">The sequence shown here is derived from an EMBL/GenBank/DDBJ whole genome shotgun (WGS) entry which is preliminary data.</text>
</comment>
<dbReference type="InterPro" id="IPR013740">
    <property type="entry name" value="Redoxin"/>
</dbReference>
<dbReference type="GO" id="GO:0016715">
    <property type="term" value="F:oxidoreductase activity, acting on paired donors, with incorporation or reduction of molecular oxygen, reduced ascorbate as one donor, and incorporation of one atom of oxygen"/>
    <property type="evidence" value="ECO:0007669"/>
    <property type="project" value="InterPro"/>
</dbReference>
<dbReference type="InterPro" id="IPR036249">
    <property type="entry name" value="Thioredoxin-like_sf"/>
</dbReference>
<evidence type="ECO:0000256" key="2">
    <source>
        <dbReference type="ARBA" id="ARBA00022723"/>
    </source>
</evidence>
<evidence type="ECO:0000256" key="3">
    <source>
        <dbReference type="ARBA" id="ARBA00023004"/>
    </source>
</evidence>
<dbReference type="InterPro" id="IPR047262">
    <property type="entry name" value="PRX-like1"/>
</dbReference>
<dbReference type="Proteomes" id="UP000239800">
    <property type="component" value="Unassembled WGS sequence"/>
</dbReference>
<dbReference type="PROSITE" id="PS51257">
    <property type="entry name" value="PROKAR_LIPOPROTEIN"/>
    <property type="match status" value="1"/>
</dbReference>
<dbReference type="PANTHER" id="PTHR43640">
    <property type="entry name" value="OS07G0260300 PROTEIN"/>
    <property type="match status" value="1"/>
</dbReference>
<dbReference type="Pfam" id="PF08534">
    <property type="entry name" value="Redoxin"/>
    <property type="match status" value="1"/>
</dbReference>
<proteinExistence type="predicted"/>
<keyword evidence="8" id="KW-1185">Reference proteome</keyword>